<dbReference type="InterPro" id="IPR019080">
    <property type="entry name" value="YqaJ_viral_recombinase"/>
</dbReference>
<organism evidence="3 4">
    <name type="scientific">Pseudaminobacter salicylatoxidans</name>
    <dbReference type="NCBI Taxonomy" id="93369"/>
    <lineage>
        <taxon>Bacteria</taxon>
        <taxon>Pseudomonadati</taxon>
        <taxon>Pseudomonadota</taxon>
        <taxon>Alphaproteobacteria</taxon>
        <taxon>Hyphomicrobiales</taxon>
        <taxon>Phyllobacteriaceae</taxon>
        <taxon>Pseudaminobacter</taxon>
    </lineage>
</organism>
<evidence type="ECO:0000259" key="2">
    <source>
        <dbReference type="Pfam" id="PF09588"/>
    </source>
</evidence>
<proteinExistence type="predicted"/>
<keyword evidence="1" id="KW-0472">Membrane</keyword>
<dbReference type="Pfam" id="PF09588">
    <property type="entry name" value="YqaJ"/>
    <property type="match status" value="1"/>
</dbReference>
<protein>
    <submittedName>
        <fullName evidence="3">YqaJ-like recombinase protein</fullName>
    </submittedName>
</protein>
<dbReference type="InterPro" id="IPR011335">
    <property type="entry name" value="Restrct_endonuc-II-like"/>
</dbReference>
<feature type="domain" description="YqaJ viral recombinase" evidence="2">
    <location>
        <begin position="12"/>
        <end position="150"/>
    </location>
</feature>
<keyword evidence="1" id="KW-1133">Transmembrane helix</keyword>
<dbReference type="EMBL" id="QGGG01000010">
    <property type="protein sequence ID" value="PWJ81554.1"/>
    <property type="molecule type" value="Genomic_DNA"/>
</dbReference>
<comment type="caution">
    <text evidence="3">The sequence shown here is derived from an EMBL/GenBank/DDBJ whole genome shotgun (WGS) entry which is preliminary data.</text>
</comment>
<dbReference type="SUPFAM" id="SSF52980">
    <property type="entry name" value="Restriction endonuclease-like"/>
    <property type="match status" value="1"/>
</dbReference>
<dbReference type="OrthoDB" id="1245848at2"/>
<keyword evidence="4" id="KW-1185">Reference proteome</keyword>
<dbReference type="RefSeq" id="WP_109613530.1">
    <property type="nucleotide sequence ID" value="NZ_QGGG01000010.1"/>
</dbReference>
<dbReference type="Gene3D" id="3.90.320.10">
    <property type="match status" value="1"/>
</dbReference>
<name>A0A316C1Z9_PSESE</name>
<dbReference type="InterPro" id="IPR011604">
    <property type="entry name" value="PDDEXK-like_dom_sf"/>
</dbReference>
<dbReference type="AlphaFoldDB" id="A0A316C1Z9"/>
<evidence type="ECO:0000313" key="3">
    <source>
        <dbReference type="EMBL" id="PWJ81554.1"/>
    </source>
</evidence>
<accession>A0A316C1Z9</accession>
<dbReference type="CDD" id="cd22343">
    <property type="entry name" value="PDDEXK_lambda_exonuclease-like"/>
    <property type="match status" value="1"/>
</dbReference>
<keyword evidence="1" id="KW-0812">Transmembrane</keyword>
<dbReference type="PANTHER" id="PTHR46609:SF6">
    <property type="entry name" value="EXONUCLEASE, PHAGE-TYPE_RECB, C-TERMINAL DOMAIN-CONTAINING PROTEIN-RELATED"/>
    <property type="match status" value="1"/>
</dbReference>
<sequence length="220" mass="24325">MQVFDCDQGTPEWYACRVGIATASMFATVMASGVGGAASKTRAKYMRQLAGEVITGKPTEGYTNSHMERGHAVEPEARKLYAFLTNAEVKQVGFIRNGEKGCSPDSLVGQNGMLEIKSKLPDLVIECIERGTFPPEHKAQCQGALWVAEREWIDIAVYWPGMPFFIKRAYRDETYIAEMSRAVAIFNEELAALVDRIRAYEPEPVPQEESPAIAKTLLAG</sequence>
<gene>
    <name evidence="3" type="ORF">C7441_11086</name>
</gene>
<evidence type="ECO:0000256" key="1">
    <source>
        <dbReference type="SAM" id="Phobius"/>
    </source>
</evidence>
<reference evidence="3 4" key="1">
    <citation type="submission" date="2018-05" db="EMBL/GenBank/DDBJ databases">
        <title>Genomic Encyclopedia of Type Strains, Phase IV (KMG-IV): sequencing the most valuable type-strain genomes for metagenomic binning, comparative biology and taxonomic classification.</title>
        <authorList>
            <person name="Goeker M."/>
        </authorList>
    </citation>
    <scope>NUCLEOTIDE SEQUENCE [LARGE SCALE GENOMIC DNA]</scope>
    <source>
        <strain evidence="3 4">DSM 6986</strain>
    </source>
</reference>
<evidence type="ECO:0000313" key="4">
    <source>
        <dbReference type="Proteomes" id="UP000245396"/>
    </source>
</evidence>
<feature type="transmembrane region" description="Helical" evidence="1">
    <location>
        <begin position="20"/>
        <end position="38"/>
    </location>
</feature>
<dbReference type="InterPro" id="IPR051703">
    <property type="entry name" value="NF-kappa-B_Signaling_Reg"/>
</dbReference>
<dbReference type="PANTHER" id="PTHR46609">
    <property type="entry name" value="EXONUCLEASE, PHAGE-TYPE/RECB, C-TERMINAL DOMAIN-CONTAINING PROTEIN"/>
    <property type="match status" value="1"/>
</dbReference>
<dbReference type="Proteomes" id="UP000245396">
    <property type="component" value="Unassembled WGS sequence"/>
</dbReference>